<dbReference type="InterPro" id="IPR026350">
    <property type="entry name" value="GxxExxY"/>
</dbReference>
<dbReference type="HOGENOM" id="CLU_040147_1_0_9"/>
<evidence type="ECO:0000313" key="1">
    <source>
        <dbReference type="EMBL" id="ERJ97026.1"/>
    </source>
</evidence>
<dbReference type="Gene3D" id="3.40.50.300">
    <property type="entry name" value="P-loop containing nucleotide triphosphate hydrolases"/>
    <property type="match status" value="1"/>
</dbReference>
<dbReference type="Pfam" id="PF13366">
    <property type="entry name" value="PDDEXK_3"/>
    <property type="match status" value="1"/>
</dbReference>
<dbReference type="eggNOG" id="COG1672">
    <property type="taxonomic scope" value="Bacteria"/>
</dbReference>
<evidence type="ECO:0000313" key="2">
    <source>
        <dbReference type="Proteomes" id="UP000016662"/>
    </source>
</evidence>
<gene>
    <name evidence="1" type="ORF">RUMCAL_00598</name>
</gene>
<proteinExistence type="predicted"/>
<evidence type="ECO:0008006" key="3">
    <source>
        <dbReference type="Google" id="ProtNLM"/>
    </source>
</evidence>
<keyword evidence="2" id="KW-1185">Reference proteome</keyword>
<protein>
    <recommendedName>
        <fullName evidence="3">AAA-ATPase-like domain-containing protein</fullName>
    </recommendedName>
</protein>
<dbReference type="EMBL" id="AWVF01000068">
    <property type="protein sequence ID" value="ERJ97026.1"/>
    <property type="molecule type" value="Genomic_DNA"/>
</dbReference>
<accession>U2KEU5</accession>
<comment type="caution">
    <text evidence="1">The sequence shown here is derived from an EMBL/GenBank/DDBJ whole genome shotgun (WGS) entry which is preliminary data.</text>
</comment>
<organism evidence="1 2">
    <name type="scientific">Ruminococcus callidus ATCC 27760</name>
    <dbReference type="NCBI Taxonomy" id="411473"/>
    <lineage>
        <taxon>Bacteria</taxon>
        <taxon>Bacillati</taxon>
        <taxon>Bacillota</taxon>
        <taxon>Clostridia</taxon>
        <taxon>Eubacteriales</taxon>
        <taxon>Oscillospiraceae</taxon>
        <taxon>Ruminococcus</taxon>
    </lineage>
</organism>
<reference evidence="1 2" key="1">
    <citation type="submission" date="2013-07" db="EMBL/GenBank/DDBJ databases">
        <authorList>
            <person name="Weinstock G."/>
            <person name="Sodergren E."/>
            <person name="Wylie T."/>
            <person name="Fulton L."/>
            <person name="Fulton R."/>
            <person name="Fronick C."/>
            <person name="O'Laughlin M."/>
            <person name="Godfrey J."/>
            <person name="Miner T."/>
            <person name="Herter B."/>
            <person name="Appelbaum E."/>
            <person name="Cordes M."/>
            <person name="Lek S."/>
            <person name="Wollam A."/>
            <person name="Pepin K.H."/>
            <person name="Palsikar V.B."/>
            <person name="Mitreva M."/>
            <person name="Wilson R.K."/>
        </authorList>
    </citation>
    <scope>NUCLEOTIDE SEQUENCE [LARGE SCALE GENOMIC DNA]</scope>
    <source>
        <strain evidence="1 2">ATCC 27760</strain>
    </source>
</reference>
<sequence length="497" mass="57807">MVNLDSRLAQIKDMVDKGQYFCINRGRQYGKTTLLDALQSYLQNDYTVISMDFQAQMSVATFENEKTFSKAFIDAFVETAMFSDETALMEIAKRELTSVTNLVELFRKLSVVCKLNDKKIVLMIDEVDSASNNQVFLDFLSQLRGYYLIRNKRPTFQSVILAGVHDIRNLRQKIRPDAEHKHNSPWNIASAFEIDMSFNVHDIAGMLTEYENDHHTGMDIPKLSQLIYDYTSGYPVLVSMICKCMDKSGSWDDPSFENAVKYLIREKNPLIESLINKLEDDKNLRNLLYNVLFLGQKISYNIDNVVIENAAMYGFISNKNDCVSVANRIFETRIYNWFISQEATDSRMYSEGVNDKNQFIQCNQLNMEKILEKFIRHFNDIYGSQPDKFKEEDGRKLFLLYLRPIINGTGNYYIEAQTRDQKRTDVIVDYLGKQYIVELKIWRGEEYNTEGEKQIAEYLDYYHLDKGYLLSFNFNKNKQTGMKTIQVNGKTVVEAVV</sequence>
<dbReference type="Proteomes" id="UP000016662">
    <property type="component" value="Unassembled WGS sequence"/>
</dbReference>
<name>U2KEU5_9FIRM</name>
<dbReference type="InterPro" id="IPR027417">
    <property type="entry name" value="P-loop_NTPase"/>
</dbReference>
<dbReference type="AlphaFoldDB" id="U2KEU5"/>
<dbReference type="PATRIC" id="fig|411473.3.peg.469"/>
<dbReference type="SUPFAM" id="SSF52540">
    <property type="entry name" value="P-loop containing nucleoside triphosphate hydrolases"/>
    <property type="match status" value="1"/>
</dbReference>
<dbReference type="STRING" id="411473.RUMCAL_00598"/>